<keyword evidence="2" id="KW-0805">Transcription regulation</keyword>
<dbReference type="OrthoDB" id="268339at2"/>
<organism evidence="7 8">
    <name type="scientific">Heliomicrobium undosum</name>
    <dbReference type="NCBI Taxonomy" id="121734"/>
    <lineage>
        <taxon>Bacteria</taxon>
        <taxon>Bacillati</taxon>
        <taxon>Bacillota</taxon>
        <taxon>Clostridia</taxon>
        <taxon>Eubacteriales</taxon>
        <taxon>Heliobacteriaceae</taxon>
        <taxon>Heliomicrobium</taxon>
    </lineage>
</organism>
<name>A0A845L402_9FIRM</name>
<evidence type="ECO:0000256" key="2">
    <source>
        <dbReference type="ARBA" id="ARBA00023015"/>
    </source>
</evidence>
<dbReference type="SUPFAM" id="SSF46689">
    <property type="entry name" value="Homeodomain-like"/>
    <property type="match status" value="1"/>
</dbReference>
<dbReference type="Gene3D" id="1.10.357.10">
    <property type="entry name" value="Tetracycline Repressor, domain 2"/>
    <property type="match status" value="1"/>
</dbReference>
<dbReference type="EMBL" id="WXEY01000006">
    <property type="protein sequence ID" value="MZP29574.1"/>
    <property type="molecule type" value="Genomic_DNA"/>
</dbReference>
<dbReference type="PROSITE" id="PS50977">
    <property type="entry name" value="HTH_TETR_2"/>
    <property type="match status" value="1"/>
</dbReference>
<feature type="DNA-binding region" description="H-T-H motif" evidence="5">
    <location>
        <begin position="40"/>
        <end position="59"/>
    </location>
</feature>
<reference evidence="7 8" key="1">
    <citation type="submission" date="2020-01" db="EMBL/GenBank/DDBJ databases">
        <title>Whole-genome sequence of Heliobacterium undosum DSM 13378.</title>
        <authorList>
            <person name="Kyndt J.A."/>
            <person name="Meyer T.E."/>
        </authorList>
    </citation>
    <scope>NUCLEOTIDE SEQUENCE [LARGE SCALE GENOMIC DNA]</scope>
    <source>
        <strain evidence="7 8">DSM 13378</strain>
    </source>
</reference>
<keyword evidence="8" id="KW-1185">Reference proteome</keyword>
<evidence type="ECO:0000259" key="6">
    <source>
        <dbReference type="PROSITE" id="PS50977"/>
    </source>
</evidence>
<dbReference type="InterPro" id="IPR009057">
    <property type="entry name" value="Homeodomain-like_sf"/>
</dbReference>
<evidence type="ECO:0000256" key="1">
    <source>
        <dbReference type="ARBA" id="ARBA00022491"/>
    </source>
</evidence>
<dbReference type="Pfam" id="PF00440">
    <property type="entry name" value="TetR_N"/>
    <property type="match status" value="1"/>
</dbReference>
<dbReference type="PANTHER" id="PTHR30055">
    <property type="entry name" value="HTH-TYPE TRANSCRIPTIONAL REGULATOR RUTR"/>
    <property type="match status" value="1"/>
</dbReference>
<dbReference type="GO" id="GO:0003700">
    <property type="term" value="F:DNA-binding transcription factor activity"/>
    <property type="evidence" value="ECO:0007669"/>
    <property type="project" value="TreeGrafter"/>
</dbReference>
<dbReference type="InterPro" id="IPR001647">
    <property type="entry name" value="HTH_TetR"/>
</dbReference>
<dbReference type="InterPro" id="IPR050109">
    <property type="entry name" value="HTH-type_TetR-like_transc_reg"/>
</dbReference>
<evidence type="ECO:0000313" key="8">
    <source>
        <dbReference type="Proteomes" id="UP000463470"/>
    </source>
</evidence>
<dbReference type="AlphaFoldDB" id="A0A845L402"/>
<sequence>MTPNESTGPGRMERKKEEMKKKIIAVTLRLLKQQGYDATTMEQIAREVDIAKGTLYNYFPVKEAIIDEHIKRTFREKNAERMLRLRELPDTRARMTAIFHELIAGVLANKEFFEKYIVYRMRNMVSFQQDDSEKSGFFLVAMEIIQLGQKDGEIRADLPPYVLGDLLEFAFVEVVKQCYLEPEGFSVDQAITQCVDLFIKGAQA</sequence>
<dbReference type="InterPro" id="IPR036271">
    <property type="entry name" value="Tet_transcr_reg_TetR-rel_C_sf"/>
</dbReference>
<proteinExistence type="predicted"/>
<gene>
    <name evidence="7" type="ORF">GTO91_07630</name>
</gene>
<feature type="domain" description="HTH tetR-type" evidence="6">
    <location>
        <begin position="17"/>
        <end position="77"/>
    </location>
</feature>
<evidence type="ECO:0000256" key="4">
    <source>
        <dbReference type="ARBA" id="ARBA00023163"/>
    </source>
</evidence>
<dbReference type="SUPFAM" id="SSF48498">
    <property type="entry name" value="Tetracyclin repressor-like, C-terminal domain"/>
    <property type="match status" value="1"/>
</dbReference>
<dbReference type="RefSeq" id="WP_161257289.1">
    <property type="nucleotide sequence ID" value="NZ_WXEY01000006.1"/>
</dbReference>
<evidence type="ECO:0000256" key="5">
    <source>
        <dbReference type="PROSITE-ProRule" id="PRU00335"/>
    </source>
</evidence>
<accession>A0A845L402</accession>
<keyword evidence="4" id="KW-0804">Transcription</keyword>
<dbReference type="PRINTS" id="PR00455">
    <property type="entry name" value="HTHTETR"/>
</dbReference>
<evidence type="ECO:0000256" key="3">
    <source>
        <dbReference type="ARBA" id="ARBA00023125"/>
    </source>
</evidence>
<keyword evidence="1" id="KW-0678">Repressor</keyword>
<evidence type="ECO:0000313" key="7">
    <source>
        <dbReference type="EMBL" id="MZP29574.1"/>
    </source>
</evidence>
<keyword evidence="3 5" id="KW-0238">DNA-binding</keyword>
<dbReference type="GO" id="GO:0000976">
    <property type="term" value="F:transcription cis-regulatory region binding"/>
    <property type="evidence" value="ECO:0007669"/>
    <property type="project" value="TreeGrafter"/>
</dbReference>
<dbReference type="Proteomes" id="UP000463470">
    <property type="component" value="Unassembled WGS sequence"/>
</dbReference>
<protein>
    <submittedName>
        <fullName evidence="7">TetR family transcriptional regulator</fullName>
    </submittedName>
</protein>
<dbReference type="PANTHER" id="PTHR30055:SF175">
    <property type="entry name" value="HTH-TYPE TRANSCRIPTIONAL REPRESSOR KSTR2"/>
    <property type="match status" value="1"/>
</dbReference>
<comment type="caution">
    <text evidence="7">The sequence shown here is derived from an EMBL/GenBank/DDBJ whole genome shotgun (WGS) entry which is preliminary data.</text>
</comment>